<feature type="region of interest" description="Disordered" evidence="1">
    <location>
        <begin position="1"/>
        <end position="80"/>
    </location>
</feature>
<dbReference type="EMBL" id="WIGN01000005">
    <property type="protein sequence ID" value="KAF6820445.1"/>
    <property type="molecule type" value="Genomic_DNA"/>
</dbReference>
<accession>A0A8H6N5P2</accession>
<evidence type="ECO:0000256" key="1">
    <source>
        <dbReference type="SAM" id="MobiDB-lite"/>
    </source>
</evidence>
<protein>
    <submittedName>
        <fullName evidence="2">Uncharacterized protein</fullName>
    </submittedName>
</protein>
<keyword evidence="3" id="KW-1185">Reference proteome</keyword>
<reference evidence="2 3" key="1">
    <citation type="journal article" date="2020" name="Phytopathology">
        <title>Genome Sequence Resources of Colletotrichum truncatum, C. plurivorum, C. musicola, and C. sojae: Four Species Pathogenic to Soybean (Glycine max).</title>
        <authorList>
            <person name="Rogerio F."/>
            <person name="Boufleur T.R."/>
            <person name="Ciampi-Guillardi M."/>
            <person name="Sukno S.A."/>
            <person name="Thon M.R."/>
            <person name="Massola Junior N.S."/>
            <person name="Baroncelli R."/>
        </authorList>
    </citation>
    <scope>NUCLEOTIDE SEQUENCE [LARGE SCALE GENOMIC DNA]</scope>
    <source>
        <strain evidence="2 3">LFN0009</strain>
    </source>
</reference>
<sequence length="80" mass="8297">MSPLPDPGLVSAASNHGPGLSSDKQLSSGRSTARSDKAVSARAQAPQNRTGLCRALHHELERDGTNATVSSSIADRSMLN</sequence>
<comment type="caution">
    <text evidence="2">The sequence shown here is derived from an EMBL/GenBank/DDBJ whole genome shotgun (WGS) entry which is preliminary data.</text>
</comment>
<name>A0A8H6N5P2_9PEZI</name>
<feature type="compositionally biased region" description="Polar residues" evidence="1">
    <location>
        <begin position="65"/>
        <end position="80"/>
    </location>
</feature>
<dbReference type="AlphaFoldDB" id="A0A8H6N5P2"/>
<evidence type="ECO:0000313" key="2">
    <source>
        <dbReference type="EMBL" id="KAF6820445.1"/>
    </source>
</evidence>
<organism evidence="2 3">
    <name type="scientific">Colletotrichum sojae</name>
    <dbReference type="NCBI Taxonomy" id="2175907"/>
    <lineage>
        <taxon>Eukaryota</taxon>
        <taxon>Fungi</taxon>
        <taxon>Dikarya</taxon>
        <taxon>Ascomycota</taxon>
        <taxon>Pezizomycotina</taxon>
        <taxon>Sordariomycetes</taxon>
        <taxon>Hypocreomycetidae</taxon>
        <taxon>Glomerellales</taxon>
        <taxon>Glomerellaceae</taxon>
        <taxon>Colletotrichum</taxon>
        <taxon>Colletotrichum orchidearum species complex</taxon>
    </lineage>
</organism>
<proteinExistence type="predicted"/>
<evidence type="ECO:0000313" key="3">
    <source>
        <dbReference type="Proteomes" id="UP000652219"/>
    </source>
</evidence>
<feature type="compositionally biased region" description="Polar residues" evidence="1">
    <location>
        <begin position="22"/>
        <end position="32"/>
    </location>
</feature>
<gene>
    <name evidence="2" type="ORF">CSOJ01_00701</name>
</gene>
<dbReference type="Proteomes" id="UP000652219">
    <property type="component" value="Unassembled WGS sequence"/>
</dbReference>